<dbReference type="Pfam" id="PF03698">
    <property type="entry name" value="UPF0180"/>
    <property type="match status" value="1"/>
</dbReference>
<organism evidence="1 2">
    <name type="scientific">Clostridium tepidiprofundi DSM 19306</name>
    <dbReference type="NCBI Taxonomy" id="1121338"/>
    <lineage>
        <taxon>Bacteria</taxon>
        <taxon>Bacillati</taxon>
        <taxon>Bacillota</taxon>
        <taxon>Clostridia</taxon>
        <taxon>Eubacteriales</taxon>
        <taxon>Clostridiaceae</taxon>
        <taxon>Clostridium</taxon>
    </lineage>
</organism>
<dbReference type="OrthoDB" id="1708042at2"/>
<comment type="caution">
    <text evidence="1">The sequence shown here is derived from an EMBL/GenBank/DDBJ whole genome shotgun (WGS) entry which is preliminary data.</text>
</comment>
<evidence type="ECO:0008006" key="3">
    <source>
        <dbReference type="Google" id="ProtNLM"/>
    </source>
</evidence>
<evidence type="ECO:0000313" key="1">
    <source>
        <dbReference type="EMBL" id="KYH31904.1"/>
    </source>
</evidence>
<gene>
    <name evidence="1" type="ORF">CLTEP_23080</name>
</gene>
<proteinExistence type="predicted"/>
<dbReference type="STRING" id="1121338.CLTEP_23080"/>
<dbReference type="Proteomes" id="UP000075531">
    <property type="component" value="Unassembled WGS sequence"/>
</dbReference>
<dbReference type="PATRIC" id="fig|1121338.3.peg.2384"/>
<dbReference type="RefSeq" id="WP_066826805.1">
    <property type="nucleotide sequence ID" value="NZ_LTBA01000042.1"/>
</dbReference>
<protein>
    <recommendedName>
        <fullName evidence="3">YkuS family protein</fullName>
    </recommendedName>
</protein>
<keyword evidence="2" id="KW-1185">Reference proteome</keyword>
<reference evidence="1 2" key="1">
    <citation type="submission" date="2016-02" db="EMBL/GenBank/DDBJ databases">
        <title>Genome sequence of Clostridium tepidiprofundi DSM 19306.</title>
        <authorList>
            <person name="Poehlein A."/>
            <person name="Daniel R."/>
        </authorList>
    </citation>
    <scope>NUCLEOTIDE SEQUENCE [LARGE SCALE GENOMIC DNA]</scope>
    <source>
        <strain evidence="1 2">DSM 19306</strain>
    </source>
</reference>
<evidence type="ECO:0000313" key="2">
    <source>
        <dbReference type="Proteomes" id="UP000075531"/>
    </source>
</evidence>
<dbReference type="EMBL" id="LTBA01000042">
    <property type="protein sequence ID" value="KYH31904.1"/>
    <property type="molecule type" value="Genomic_DNA"/>
</dbReference>
<accession>A0A151AW61</accession>
<dbReference type="AlphaFoldDB" id="A0A151AW61"/>
<sequence>MKKIAVEKGLKPVKDYLADEGYSVKEFDNSKKTAKNFLNKFDAVVVKGEDLNVMGIQDTITKSIIMNADGKTPENIKSEIESTIE</sequence>
<dbReference type="InterPro" id="IPR005370">
    <property type="entry name" value="UPF0180"/>
</dbReference>
<name>A0A151AW61_9CLOT</name>